<keyword evidence="15" id="KW-1185">Reference proteome</keyword>
<dbReference type="Gene3D" id="1.10.287.950">
    <property type="entry name" value="Methyl-accepting chemotaxis protein"/>
    <property type="match status" value="1"/>
</dbReference>
<dbReference type="EMBL" id="JBHSGK010000013">
    <property type="protein sequence ID" value="MFC4737657.1"/>
    <property type="molecule type" value="Genomic_DNA"/>
</dbReference>
<dbReference type="PROSITE" id="PS50885">
    <property type="entry name" value="HAMP"/>
    <property type="match status" value="1"/>
</dbReference>
<dbReference type="SUPFAM" id="SSF58104">
    <property type="entry name" value="Methyl-accepting chemotaxis protein (MCP) signaling domain"/>
    <property type="match status" value="1"/>
</dbReference>
<comment type="caution">
    <text evidence="14">The sequence shown here is derived from an EMBL/GenBank/DDBJ whole genome shotgun (WGS) entry which is preliminary data.</text>
</comment>
<sequence length="583" mass="62248">MLKVKRLSIKYWKTATKLNVLVFTILALISGLLAFVVYVQVEEGVQSAAAEKAASDLRTTYAYIDSAYPGEWELAGGELLKGGEVMTANNELVDLAAEWTDGTVTLFQGDTRTATNVMVDGERAVGTQASEEVTQAVLENGNVFYGEADVLGSRYQTAYMPLVNGSGEAVGMWYVGASEALVSETISGIMVSFGLVTAGVVAAAAIMISLFSRRLKKQLSSLEEVMDAAGNGDFSSTVETTSHDEIGAVMRSFNQMRNQLKELLENMQTAAEETAAASGQLSASSSETTSATDLISQSIQDIAADSENQLELTEEAAEMMKQVKQQLEDTAVQVMQMASDSEEMGKAASNGTAVIETGVEKMKQIGTQSGEMEVQLEELVAKAEEAGEVIRLITTVAEQTNLLALNAAIEAARAGEHGKGFAVVADEVRKLAEQSSQSARHIEQMIHAMQENVTVAKTKMDDTKEVVLEGESSIQSAGESFSQIAALIQQANESTRQVTGSVYSMEQAVEKGAASVRKSQETAEASAGHTQNIAASAEEQLASMEEVLSSSESLSSMADKMKEEAGTFRFSQASAILDQHRRD</sequence>
<feature type="compositionally biased region" description="Low complexity" evidence="10">
    <location>
        <begin position="541"/>
        <end position="558"/>
    </location>
</feature>
<keyword evidence="4 11" id="KW-1133">Transmembrane helix</keyword>
<evidence type="ECO:0000256" key="10">
    <source>
        <dbReference type="SAM" id="MobiDB-lite"/>
    </source>
</evidence>
<feature type="coiled-coil region" evidence="9">
    <location>
        <begin position="250"/>
        <end position="330"/>
    </location>
</feature>
<dbReference type="CDD" id="cd11386">
    <property type="entry name" value="MCP_signal"/>
    <property type="match status" value="1"/>
</dbReference>
<dbReference type="PANTHER" id="PTHR32089">
    <property type="entry name" value="METHYL-ACCEPTING CHEMOTAXIS PROTEIN MCPB"/>
    <property type="match status" value="1"/>
</dbReference>
<keyword evidence="6 8" id="KW-0807">Transducer</keyword>
<gene>
    <name evidence="14" type="ORF">ACFO4L_13720</name>
</gene>
<name>A0ABV9NWG9_9BACI</name>
<evidence type="ECO:0000256" key="3">
    <source>
        <dbReference type="ARBA" id="ARBA00022692"/>
    </source>
</evidence>
<dbReference type="PANTHER" id="PTHR32089:SF112">
    <property type="entry name" value="LYSOZYME-LIKE PROTEIN-RELATED"/>
    <property type="match status" value="1"/>
</dbReference>
<comment type="similarity">
    <text evidence="7">Belongs to the methyl-accepting chemotaxis (MCP) protein family.</text>
</comment>
<dbReference type="CDD" id="cd06225">
    <property type="entry name" value="HAMP"/>
    <property type="match status" value="1"/>
</dbReference>
<feature type="domain" description="Methyl-accepting transducer" evidence="12">
    <location>
        <begin position="284"/>
        <end position="527"/>
    </location>
</feature>
<keyword evidence="2" id="KW-1003">Cell membrane</keyword>
<dbReference type="Pfam" id="PF17202">
    <property type="entry name" value="sCache_3_3"/>
    <property type="match status" value="1"/>
</dbReference>
<evidence type="ECO:0000256" key="2">
    <source>
        <dbReference type="ARBA" id="ARBA00022475"/>
    </source>
</evidence>
<evidence type="ECO:0000259" key="12">
    <source>
        <dbReference type="PROSITE" id="PS50111"/>
    </source>
</evidence>
<comment type="subcellular location">
    <subcellularLocation>
        <location evidence="1">Cell membrane</location>
        <topology evidence="1">Multi-pass membrane protein</topology>
    </subcellularLocation>
</comment>
<evidence type="ECO:0000313" key="15">
    <source>
        <dbReference type="Proteomes" id="UP001595896"/>
    </source>
</evidence>
<dbReference type="Pfam" id="PF00672">
    <property type="entry name" value="HAMP"/>
    <property type="match status" value="1"/>
</dbReference>
<evidence type="ECO:0000256" key="6">
    <source>
        <dbReference type="ARBA" id="ARBA00023224"/>
    </source>
</evidence>
<dbReference type="RefSeq" id="WP_377910245.1">
    <property type="nucleotide sequence ID" value="NZ_JBHSGK010000013.1"/>
</dbReference>
<dbReference type="Proteomes" id="UP001595896">
    <property type="component" value="Unassembled WGS sequence"/>
</dbReference>
<dbReference type="InterPro" id="IPR029151">
    <property type="entry name" value="Sensor-like_sf"/>
</dbReference>
<dbReference type="InterPro" id="IPR003660">
    <property type="entry name" value="HAMP_dom"/>
</dbReference>
<dbReference type="Gene3D" id="6.10.340.10">
    <property type="match status" value="1"/>
</dbReference>
<dbReference type="InterPro" id="IPR004089">
    <property type="entry name" value="MCPsignal_dom"/>
</dbReference>
<keyword evidence="9" id="KW-0175">Coiled coil</keyword>
<feature type="domain" description="HAMP" evidence="13">
    <location>
        <begin position="213"/>
        <end position="265"/>
    </location>
</feature>
<evidence type="ECO:0000256" key="7">
    <source>
        <dbReference type="ARBA" id="ARBA00029447"/>
    </source>
</evidence>
<dbReference type="SUPFAM" id="SSF103190">
    <property type="entry name" value="Sensory domain-like"/>
    <property type="match status" value="1"/>
</dbReference>
<accession>A0ABV9NWG9</accession>
<dbReference type="PROSITE" id="PS50111">
    <property type="entry name" value="CHEMOTAXIS_TRANSDUC_2"/>
    <property type="match status" value="1"/>
</dbReference>
<evidence type="ECO:0000256" key="9">
    <source>
        <dbReference type="SAM" id="Coils"/>
    </source>
</evidence>
<evidence type="ECO:0000256" key="11">
    <source>
        <dbReference type="SAM" id="Phobius"/>
    </source>
</evidence>
<proteinExistence type="inferred from homology"/>
<protein>
    <submittedName>
        <fullName evidence="14">Methyl-accepting chemotaxis protein</fullName>
    </submittedName>
</protein>
<evidence type="ECO:0000256" key="5">
    <source>
        <dbReference type="ARBA" id="ARBA00023136"/>
    </source>
</evidence>
<reference evidence="15" key="1">
    <citation type="journal article" date="2019" name="Int. J. Syst. Evol. Microbiol.">
        <title>The Global Catalogue of Microorganisms (GCM) 10K type strain sequencing project: providing services to taxonomists for standard genome sequencing and annotation.</title>
        <authorList>
            <consortium name="The Broad Institute Genomics Platform"/>
            <consortium name="The Broad Institute Genome Sequencing Center for Infectious Disease"/>
            <person name="Wu L."/>
            <person name="Ma J."/>
        </authorList>
    </citation>
    <scope>NUCLEOTIDE SEQUENCE [LARGE SCALE GENOMIC DNA]</scope>
    <source>
        <strain evidence="15">JCM 12165</strain>
    </source>
</reference>
<dbReference type="SMART" id="SM00304">
    <property type="entry name" value="HAMP"/>
    <property type="match status" value="1"/>
</dbReference>
<evidence type="ECO:0000256" key="8">
    <source>
        <dbReference type="PROSITE-ProRule" id="PRU00284"/>
    </source>
</evidence>
<feature type="region of interest" description="Disordered" evidence="10">
    <location>
        <begin position="538"/>
        <end position="561"/>
    </location>
</feature>
<feature type="transmembrane region" description="Helical" evidence="11">
    <location>
        <begin position="189"/>
        <end position="211"/>
    </location>
</feature>
<keyword evidence="5 11" id="KW-0472">Membrane</keyword>
<evidence type="ECO:0000313" key="14">
    <source>
        <dbReference type="EMBL" id="MFC4737657.1"/>
    </source>
</evidence>
<dbReference type="PRINTS" id="PR00260">
    <property type="entry name" value="CHEMTRNSDUCR"/>
</dbReference>
<dbReference type="SMART" id="SM00283">
    <property type="entry name" value="MA"/>
    <property type="match status" value="1"/>
</dbReference>
<evidence type="ECO:0000259" key="13">
    <source>
        <dbReference type="PROSITE" id="PS50885"/>
    </source>
</evidence>
<evidence type="ECO:0000256" key="1">
    <source>
        <dbReference type="ARBA" id="ARBA00004651"/>
    </source>
</evidence>
<evidence type="ECO:0000256" key="4">
    <source>
        <dbReference type="ARBA" id="ARBA00022989"/>
    </source>
</evidence>
<feature type="transmembrane region" description="Helical" evidence="11">
    <location>
        <begin position="20"/>
        <end position="39"/>
    </location>
</feature>
<dbReference type="InterPro" id="IPR004090">
    <property type="entry name" value="Chemotax_Me-accpt_rcpt"/>
</dbReference>
<dbReference type="Pfam" id="PF00015">
    <property type="entry name" value="MCPsignal"/>
    <property type="match status" value="1"/>
</dbReference>
<organism evidence="14 15">
    <name type="scientific">Bacillus daqingensis</name>
    <dbReference type="NCBI Taxonomy" id="872396"/>
    <lineage>
        <taxon>Bacteria</taxon>
        <taxon>Bacillati</taxon>
        <taxon>Bacillota</taxon>
        <taxon>Bacilli</taxon>
        <taxon>Bacillales</taxon>
        <taxon>Bacillaceae</taxon>
        <taxon>Bacillus</taxon>
    </lineage>
</organism>
<dbReference type="InterPro" id="IPR033463">
    <property type="entry name" value="sCache_3"/>
</dbReference>
<keyword evidence="3 11" id="KW-0812">Transmembrane</keyword>